<keyword evidence="5" id="KW-1185">Reference proteome</keyword>
<keyword evidence="2" id="KW-0812">Transmembrane</keyword>
<proteinExistence type="predicted"/>
<evidence type="ECO:0000256" key="1">
    <source>
        <dbReference type="SAM" id="MobiDB-lite"/>
    </source>
</evidence>
<evidence type="ECO:0000313" key="5">
    <source>
        <dbReference type="Proteomes" id="UP001597058"/>
    </source>
</evidence>
<protein>
    <submittedName>
        <fullName evidence="4">DUF6542 domain-containing protein</fullName>
    </submittedName>
</protein>
<dbReference type="EMBL" id="JBHTMM010000003">
    <property type="protein sequence ID" value="MFD1304952.1"/>
    <property type="molecule type" value="Genomic_DNA"/>
</dbReference>
<evidence type="ECO:0000256" key="2">
    <source>
        <dbReference type="SAM" id="Phobius"/>
    </source>
</evidence>
<keyword evidence="2" id="KW-1133">Transmembrane helix</keyword>
<accession>A0ABW3X5N8</accession>
<dbReference type="Proteomes" id="UP001597058">
    <property type="component" value="Unassembled WGS sequence"/>
</dbReference>
<dbReference type="InterPro" id="IPR046672">
    <property type="entry name" value="DUF6542"/>
</dbReference>
<feature type="transmembrane region" description="Helical" evidence="2">
    <location>
        <begin position="140"/>
        <end position="164"/>
    </location>
</feature>
<feature type="region of interest" description="Disordered" evidence="1">
    <location>
        <begin position="1"/>
        <end position="55"/>
    </location>
</feature>
<dbReference type="Pfam" id="PF20177">
    <property type="entry name" value="DUF6542"/>
    <property type="match status" value="1"/>
</dbReference>
<gene>
    <name evidence="4" type="ORF">ACFQ5X_03725</name>
</gene>
<feature type="domain" description="DUF6542" evidence="3">
    <location>
        <begin position="56"/>
        <end position="169"/>
    </location>
</feature>
<evidence type="ECO:0000313" key="4">
    <source>
        <dbReference type="EMBL" id="MFD1304952.1"/>
    </source>
</evidence>
<comment type="caution">
    <text evidence="4">The sequence shown here is derived from an EMBL/GenBank/DDBJ whole genome shotgun (WGS) entry which is preliminary data.</text>
</comment>
<organism evidence="4 5">
    <name type="scientific">Streptomyces kaempferi</name>
    <dbReference type="NCBI Taxonomy" id="333725"/>
    <lineage>
        <taxon>Bacteria</taxon>
        <taxon>Bacillati</taxon>
        <taxon>Actinomycetota</taxon>
        <taxon>Actinomycetes</taxon>
        <taxon>Kitasatosporales</taxon>
        <taxon>Streptomycetaceae</taxon>
        <taxon>Streptomyces</taxon>
    </lineage>
</organism>
<evidence type="ECO:0000259" key="3">
    <source>
        <dbReference type="Pfam" id="PF20177"/>
    </source>
</evidence>
<feature type="transmembrane region" description="Helical" evidence="2">
    <location>
        <begin position="86"/>
        <end position="103"/>
    </location>
</feature>
<reference evidence="5" key="1">
    <citation type="journal article" date="2019" name="Int. J. Syst. Evol. Microbiol.">
        <title>The Global Catalogue of Microorganisms (GCM) 10K type strain sequencing project: providing services to taxonomists for standard genome sequencing and annotation.</title>
        <authorList>
            <consortium name="The Broad Institute Genomics Platform"/>
            <consortium name="The Broad Institute Genome Sequencing Center for Infectious Disease"/>
            <person name="Wu L."/>
            <person name="Ma J."/>
        </authorList>
    </citation>
    <scope>NUCLEOTIDE SEQUENCE [LARGE SCALE GENOMIC DNA]</scope>
    <source>
        <strain evidence="5">CGMCC 4.7020</strain>
    </source>
</reference>
<keyword evidence="2" id="KW-0472">Membrane</keyword>
<name>A0ABW3X5N8_9ACTN</name>
<sequence length="203" mass="21055">MEQHRTRPPQYRQRRDAPLPAQAGRSASVGPQKGAPPARRPAPLPAQSGRRLPNPRLTGLGSGLFCGAAMFVLACLDELLFGASPVLYGVLFLPVCALTALWVRRGDLVSAPVVVPIAFAFGLLPLAGGGGGLSGRLMGLVTALATQAGWLYGGTLVAGVISTVRKARQMTRRAAWRRSQAAASRRGAAPATTPASRSAGQLG</sequence>
<feature type="region of interest" description="Disordered" evidence="1">
    <location>
        <begin position="178"/>
        <end position="203"/>
    </location>
</feature>
<feature type="transmembrane region" description="Helical" evidence="2">
    <location>
        <begin position="57"/>
        <end position="74"/>
    </location>
</feature>
<feature type="transmembrane region" description="Helical" evidence="2">
    <location>
        <begin position="108"/>
        <end position="128"/>
    </location>
</feature>
<dbReference type="RefSeq" id="WP_211118061.1">
    <property type="nucleotide sequence ID" value="NZ_JBHSKH010000008.1"/>
</dbReference>